<protein>
    <submittedName>
        <fullName evidence="4">T-cell surface glycoprotein CD4-like</fullName>
    </submittedName>
</protein>
<feature type="transmembrane region" description="Helical" evidence="1">
    <location>
        <begin position="417"/>
        <end position="440"/>
    </location>
</feature>
<dbReference type="Proteomes" id="UP000261540">
    <property type="component" value="Unplaced"/>
</dbReference>
<keyword evidence="1" id="KW-0472">Membrane</keyword>
<evidence type="ECO:0000313" key="4">
    <source>
        <dbReference type="Ensembl" id="ENSPKIP00000015773.1"/>
    </source>
</evidence>
<keyword evidence="1" id="KW-0812">Transmembrane</keyword>
<evidence type="ECO:0000256" key="1">
    <source>
        <dbReference type="SAM" id="Phobius"/>
    </source>
</evidence>
<accession>A0A3B3RBM1</accession>
<dbReference type="InterPro" id="IPR007110">
    <property type="entry name" value="Ig-like_dom"/>
</dbReference>
<dbReference type="Gene3D" id="2.60.40.10">
    <property type="entry name" value="Immunoglobulins"/>
    <property type="match status" value="3"/>
</dbReference>
<feature type="domain" description="Ig-like" evidence="3">
    <location>
        <begin position="337"/>
        <end position="404"/>
    </location>
</feature>
<evidence type="ECO:0000259" key="3">
    <source>
        <dbReference type="PROSITE" id="PS50835"/>
    </source>
</evidence>
<dbReference type="CTD" id="799982"/>
<reference evidence="4" key="1">
    <citation type="submission" date="2025-08" db="UniProtKB">
        <authorList>
            <consortium name="Ensembl"/>
        </authorList>
    </citation>
    <scope>IDENTIFICATION</scope>
</reference>
<reference evidence="4" key="2">
    <citation type="submission" date="2025-09" db="UniProtKB">
        <authorList>
            <consortium name="Ensembl"/>
        </authorList>
    </citation>
    <scope>IDENTIFICATION</scope>
</reference>
<sequence length="470" mass="52926">MKYLPRELVILVATIAMGWSQQEEVVVIGQEGHQVVLPRADKAKDVSWWFGNSKHSIHQAVIIIQRGTQTYGSDMKGRVSLSTSNTSLIISSLNSNNFGYYMCEVGQMKTLYRLYRAKVTSSLAPLVVASQDLSLVCEVENFDQGLDFQWRSPQNSVNSNEKHLTIKGITVEEHGTWICVVTPKGQRSDGKSPNEFFIKFSITVVDLNCSKALYTTNGSSPHIPCYITSVELSALSGLKPITGSWTFKPHVGNKDFQKVASFTDQHQWEVVTSHSNWIQNTGPLKNNLSLNIASVLEADVGTYRFELTLRDITIRREVEVNMLRVHSSPDSPIYYIGDPFNISCSLVDTEMSSDLTINWIVPEKSSIKDTLPDPSPAVLSIPQATEKDKGRWRCNLKEKKTILVWAELNLKIESRPVNVVLCLSLCGAGILIIFIIMAILKLRQRVHCRRRPKKKYCRCKNPQVKGFYKT</sequence>
<dbReference type="STRING" id="1676925.ENSPKIP00000015773"/>
<evidence type="ECO:0000256" key="2">
    <source>
        <dbReference type="SAM" id="SignalP"/>
    </source>
</evidence>
<dbReference type="Ensembl" id="ENSPKIT00000040247.1">
    <property type="protein sequence ID" value="ENSPKIP00000015773.1"/>
    <property type="gene ID" value="ENSPKIG00000002370.1"/>
</dbReference>
<dbReference type="Pfam" id="PF07686">
    <property type="entry name" value="V-set"/>
    <property type="match status" value="1"/>
</dbReference>
<feature type="signal peptide" evidence="2">
    <location>
        <begin position="1"/>
        <end position="20"/>
    </location>
</feature>
<dbReference type="AlphaFoldDB" id="A0A3B3RBM1"/>
<dbReference type="PANTHER" id="PTHR11422:SF0">
    <property type="entry name" value="T-CELL SURFACE GLYCOPROTEIN CD4"/>
    <property type="match status" value="1"/>
</dbReference>
<dbReference type="InterPro" id="IPR013783">
    <property type="entry name" value="Ig-like_fold"/>
</dbReference>
<dbReference type="PANTHER" id="PTHR11422">
    <property type="entry name" value="T-CELL SURFACE GLYCOPROTEIN CD4"/>
    <property type="match status" value="1"/>
</dbReference>
<keyword evidence="5" id="KW-1185">Reference proteome</keyword>
<dbReference type="InterPro" id="IPR036179">
    <property type="entry name" value="Ig-like_dom_sf"/>
</dbReference>
<dbReference type="InterPro" id="IPR013106">
    <property type="entry name" value="Ig_V-set"/>
</dbReference>
<dbReference type="SUPFAM" id="SSF48726">
    <property type="entry name" value="Immunoglobulin"/>
    <property type="match status" value="3"/>
</dbReference>
<dbReference type="SMART" id="SM00409">
    <property type="entry name" value="IG"/>
    <property type="match status" value="4"/>
</dbReference>
<evidence type="ECO:0000313" key="5">
    <source>
        <dbReference type="Proteomes" id="UP000261540"/>
    </source>
</evidence>
<keyword evidence="1" id="KW-1133">Transmembrane helix</keyword>
<dbReference type="InterPro" id="IPR003599">
    <property type="entry name" value="Ig_sub"/>
</dbReference>
<feature type="domain" description="Ig-like" evidence="3">
    <location>
        <begin position="130"/>
        <end position="182"/>
    </location>
</feature>
<feature type="chain" id="PRO_5017203858" evidence="2">
    <location>
        <begin position="21"/>
        <end position="470"/>
    </location>
</feature>
<proteinExistence type="predicted"/>
<organism evidence="4 5">
    <name type="scientific">Paramormyrops kingsleyae</name>
    <dbReference type="NCBI Taxonomy" id="1676925"/>
    <lineage>
        <taxon>Eukaryota</taxon>
        <taxon>Metazoa</taxon>
        <taxon>Chordata</taxon>
        <taxon>Craniata</taxon>
        <taxon>Vertebrata</taxon>
        <taxon>Euteleostomi</taxon>
        <taxon>Actinopterygii</taxon>
        <taxon>Neopterygii</taxon>
        <taxon>Teleostei</taxon>
        <taxon>Osteoglossocephala</taxon>
        <taxon>Osteoglossomorpha</taxon>
        <taxon>Osteoglossiformes</taxon>
        <taxon>Mormyridae</taxon>
        <taxon>Paramormyrops</taxon>
    </lineage>
</organism>
<name>A0A3B3RBM1_9TELE</name>
<dbReference type="PROSITE" id="PS50835">
    <property type="entry name" value="IG_LIKE"/>
    <property type="match status" value="2"/>
</dbReference>
<keyword evidence="2" id="KW-0732">Signal</keyword>
<dbReference type="GeneTree" id="ENSGT00390000001745"/>